<name>A0ABR3FFL5_9AGAR</name>
<keyword evidence="3" id="KW-1185">Reference proteome</keyword>
<evidence type="ECO:0008006" key="4">
    <source>
        <dbReference type="Google" id="ProtNLM"/>
    </source>
</evidence>
<proteinExistence type="predicted"/>
<protein>
    <recommendedName>
        <fullName evidence="4">C2H2-type domain-containing protein</fullName>
    </recommendedName>
</protein>
<organism evidence="2 3">
    <name type="scientific">Marasmius crinis-equi</name>
    <dbReference type="NCBI Taxonomy" id="585013"/>
    <lineage>
        <taxon>Eukaryota</taxon>
        <taxon>Fungi</taxon>
        <taxon>Dikarya</taxon>
        <taxon>Basidiomycota</taxon>
        <taxon>Agaricomycotina</taxon>
        <taxon>Agaricomycetes</taxon>
        <taxon>Agaricomycetidae</taxon>
        <taxon>Agaricales</taxon>
        <taxon>Marasmiineae</taxon>
        <taxon>Marasmiaceae</taxon>
        <taxon>Marasmius</taxon>
    </lineage>
</organism>
<feature type="region of interest" description="Disordered" evidence="1">
    <location>
        <begin position="96"/>
        <end position="155"/>
    </location>
</feature>
<evidence type="ECO:0000256" key="1">
    <source>
        <dbReference type="SAM" id="MobiDB-lite"/>
    </source>
</evidence>
<accession>A0ABR3FFL5</accession>
<evidence type="ECO:0000313" key="3">
    <source>
        <dbReference type="Proteomes" id="UP001465976"/>
    </source>
</evidence>
<feature type="compositionally biased region" description="Low complexity" evidence="1">
    <location>
        <begin position="106"/>
        <end position="123"/>
    </location>
</feature>
<dbReference type="Gene3D" id="3.30.160.60">
    <property type="entry name" value="Classic Zinc Finger"/>
    <property type="match status" value="1"/>
</dbReference>
<evidence type="ECO:0000313" key="2">
    <source>
        <dbReference type="EMBL" id="KAL0574143.1"/>
    </source>
</evidence>
<reference evidence="2 3" key="1">
    <citation type="submission" date="2024-02" db="EMBL/GenBank/DDBJ databases">
        <title>A draft genome for the cacao thread blight pathogen Marasmius crinis-equi.</title>
        <authorList>
            <person name="Cohen S.P."/>
            <person name="Baruah I.K."/>
            <person name="Amoako-Attah I."/>
            <person name="Bukari Y."/>
            <person name="Meinhardt L.W."/>
            <person name="Bailey B.A."/>
        </authorList>
    </citation>
    <scope>NUCLEOTIDE SEQUENCE [LARGE SCALE GENOMIC DNA]</scope>
    <source>
        <strain evidence="2 3">GH-76</strain>
    </source>
</reference>
<comment type="caution">
    <text evidence="2">The sequence shown here is derived from an EMBL/GenBank/DDBJ whole genome shotgun (WGS) entry which is preliminary data.</text>
</comment>
<gene>
    <name evidence="2" type="ORF">V5O48_007806</name>
</gene>
<sequence>MDCSYFCDMNDLVRESGPATSSIFEPDTKRHATYFPPDFDLAEQIRMRDLEQEDEHDETSSYIFRAPRSARRTVKEKELPNVVTPAQDIINKYRAGLPSSEDDPLSATSPSASTSSSASPSTTLRCSIADDSTQCSDEMEDDWDRPASDRGGSLTAPKIRFRKSRFDALNDTRAEATHEMEKSGVTEDHPLVCPRTGCRETLANVHALTYHLHLHDIDGKKTYTCNNCDRDFRSRLERKAHFCAARSKSAPTSPLYATFETIISKITSLN</sequence>
<dbReference type="EMBL" id="JBAHYK010000426">
    <property type="protein sequence ID" value="KAL0574143.1"/>
    <property type="molecule type" value="Genomic_DNA"/>
</dbReference>
<dbReference type="Proteomes" id="UP001465976">
    <property type="component" value="Unassembled WGS sequence"/>
</dbReference>